<keyword evidence="5 13" id="KW-0808">Transferase</keyword>
<feature type="binding site" evidence="13">
    <location>
        <begin position="251"/>
        <end position="252"/>
    </location>
    <ligand>
        <name>ATP</name>
        <dbReference type="ChEBI" id="CHEBI:30616"/>
    </ligand>
</feature>
<evidence type="ECO:0000256" key="8">
    <source>
        <dbReference type="ARBA" id="ARBA00022777"/>
    </source>
</evidence>
<keyword evidence="11 13" id="KW-0630">Potassium</keyword>
<dbReference type="InterPro" id="IPR029056">
    <property type="entry name" value="Ribokinase-like"/>
</dbReference>
<comment type="similarity">
    <text evidence="13">Belongs to the carbohydrate kinase PfkB family. Ribokinase subfamily.</text>
</comment>
<evidence type="ECO:0000256" key="4">
    <source>
        <dbReference type="ARBA" id="ARBA00022490"/>
    </source>
</evidence>
<dbReference type="PANTHER" id="PTHR10584">
    <property type="entry name" value="SUGAR KINASE"/>
    <property type="match status" value="1"/>
</dbReference>
<keyword evidence="10 13" id="KW-0460">Magnesium</keyword>
<accession>A0AAX3VUS9</accession>
<dbReference type="FunFam" id="3.40.1190.20:FF:000012">
    <property type="entry name" value="Ribokinase"/>
    <property type="match status" value="1"/>
</dbReference>
<keyword evidence="12 13" id="KW-0119">Carbohydrate metabolism</keyword>
<dbReference type="GO" id="GO:0046872">
    <property type="term" value="F:metal ion binding"/>
    <property type="evidence" value="ECO:0007669"/>
    <property type="project" value="UniProtKB-KW"/>
</dbReference>
<dbReference type="HAMAP" id="MF_01987">
    <property type="entry name" value="Ribokinase"/>
    <property type="match status" value="1"/>
</dbReference>
<dbReference type="RefSeq" id="WP_282684160.1">
    <property type="nucleotide sequence ID" value="NZ_CP124841.1"/>
</dbReference>
<feature type="binding site" evidence="13">
    <location>
        <position position="276"/>
    </location>
    <ligand>
        <name>ATP</name>
        <dbReference type="ChEBI" id="CHEBI:30616"/>
    </ligand>
</feature>
<dbReference type="GO" id="GO:0005524">
    <property type="term" value="F:ATP binding"/>
    <property type="evidence" value="ECO:0007669"/>
    <property type="project" value="UniProtKB-UniRule"/>
</dbReference>
<evidence type="ECO:0000256" key="12">
    <source>
        <dbReference type="ARBA" id="ARBA00023277"/>
    </source>
</evidence>
<dbReference type="Proteomes" id="UP001239426">
    <property type="component" value="Chromosome"/>
</dbReference>
<dbReference type="GO" id="GO:0005829">
    <property type="term" value="C:cytosol"/>
    <property type="evidence" value="ECO:0007669"/>
    <property type="project" value="TreeGrafter"/>
</dbReference>
<evidence type="ECO:0000256" key="10">
    <source>
        <dbReference type="ARBA" id="ARBA00022842"/>
    </source>
</evidence>
<feature type="binding site" evidence="13">
    <location>
        <position position="252"/>
    </location>
    <ligand>
        <name>substrate</name>
    </ligand>
</feature>
<dbReference type="GO" id="GO:0019303">
    <property type="term" value="P:D-ribose catabolic process"/>
    <property type="evidence" value="ECO:0007669"/>
    <property type="project" value="UniProtKB-UniRule"/>
</dbReference>
<organism evidence="15 16">
    <name type="scientific">Aeromonas salmonicida</name>
    <dbReference type="NCBI Taxonomy" id="645"/>
    <lineage>
        <taxon>Bacteria</taxon>
        <taxon>Pseudomonadati</taxon>
        <taxon>Pseudomonadota</taxon>
        <taxon>Gammaproteobacteria</taxon>
        <taxon>Aeromonadales</taxon>
        <taxon>Aeromonadaceae</taxon>
        <taxon>Aeromonas</taxon>
    </lineage>
</organism>
<feature type="binding site" evidence="13">
    <location>
        <begin position="11"/>
        <end position="13"/>
    </location>
    <ligand>
        <name>substrate</name>
    </ligand>
</feature>
<evidence type="ECO:0000259" key="14">
    <source>
        <dbReference type="Pfam" id="PF00294"/>
    </source>
</evidence>
<dbReference type="InterPro" id="IPR011877">
    <property type="entry name" value="Ribokinase"/>
</dbReference>
<keyword evidence="4 13" id="KW-0963">Cytoplasm</keyword>
<comment type="cofactor">
    <cofactor evidence="13">
        <name>Mg(2+)</name>
        <dbReference type="ChEBI" id="CHEBI:18420"/>
    </cofactor>
    <text evidence="13">Requires a divalent cation, most likely magnesium in vivo, as an electrophilic catalyst to aid phosphoryl group transfer. It is the chelate of the metal and the nucleotide that is the actual substrate.</text>
</comment>
<reference evidence="15" key="1">
    <citation type="submission" date="2023-05" db="EMBL/GenBank/DDBJ databases">
        <title>Aeromonas salmonicida 57, complete genome.</title>
        <authorList>
            <person name="Shao L."/>
        </authorList>
    </citation>
    <scope>NUCLEOTIDE SEQUENCE</scope>
    <source>
        <strain evidence="15">57</strain>
    </source>
</reference>
<evidence type="ECO:0000256" key="2">
    <source>
        <dbReference type="ARBA" id="ARBA00012035"/>
    </source>
</evidence>
<proteinExistence type="inferred from homology"/>
<dbReference type="GO" id="GO:0004747">
    <property type="term" value="F:ribokinase activity"/>
    <property type="evidence" value="ECO:0007669"/>
    <property type="project" value="UniProtKB-UniRule"/>
</dbReference>
<comment type="catalytic activity">
    <reaction evidence="13">
        <text>D-ribose + ATP = D-ribose 5-phosphate + ADP + H(+)</text>
        <dbReference type="Rhea" id="RHEA:13697"/>
        <dbReference type="ChEBI" id="CHEBI:15378"/>
        <dbReference type="ChEBI" id="CHEBI:30616"/>
        <dbReference type="ChEBI" id="CHEBI:47013"/>
        <dbReference type="ChEBI" id="CHEBI:78346"/>
        <dbReference type="ChEBI" id="CHEBI:456216"/>
        <dbReference type="EC" id="2.7.1.15"/>
    </reaction>
</comment>
<dbReference type="InterPro" id="IPR011611">
    <property type="entry name" value="PfkB_dom"/>
</dbReference>
<evidence type="ECO:0000256" key="9">
    <source>
        <dbReference type="ARBA" id="ARBA00022840"/>
    </source>
</evidence>
<feature type="binding site" evidence="13">
    <location>
        <position position="282"/>
    </location>
    <ligand>
        <name>K(+)</name>
        <dbReference type="ChEBI" id="CHEBI:29103"/>
    </ligand>
</feature>
<dbReference type="CDD" id="cd01174">
    <property type="entry name" value="ribokinase"/>
    <property type="match status" value="1"/>
</dbReference>
<comment type="function">
    <text evidence="13">Catalyzes the phosphorylation of ribose at O-5 in a reaction requiring ATP and magnesium. The resulting D-ribose-5-phosphate can then be used either for sythesis of nucleotides, histidine, and tryptophan, or as a component of the pentose phosphate pathway.</text>
</comment>
<gene>
    <name evidence="13 15" type="primary">rbsK</name>
    <name evidence="15" type="ORF">QLQ87_03060</name>
</gene>
<dbReference type="InterPro" id="IPR002139">
    <property type="entry name" value="Ribo/fructo_kinase"/>
</dbReference>
<comment type="caution">
    <text evidence="13">Lacks conserved residue(s) required for the propagation of feature annotation.</text>
</comment>
<dbReference type="Gene3D" id="3.40.1190.20">
    <property type="match status" value="1"/>
</dbReference>
<feature type="domain" description="Carbohydrate kinase PfkB" evidence="14">
    <location>
        <begin position="1"/>
        <end position="294"/>
    </location>
</feature>
<feature type="binding site" evidence="13">
    <location>
        <position position="285"/>
    </location>
    <ligand>
        <name>K(+)</name>
        <dbReference type="ChEBI" id="CHEBI:29103"/>
    </ligand>
</feature>
<evidence type="ECO:0000256" key="7">
    <source>
        <dbReference type="ARBA" id="ARBA00022741"/>
    </source>
</evidence>
<keyword evidence="8 13" id="KW-0418">Kinase</keyword>
<feature type="binding site" evidence="13">
    <location>
        <begin position="220"/>
        <end position="225"/>
    </location>
    <ligand>
        <name>ATP</name>
        <dbReference type="ChEBI" id="CHEBI:30616"/>
    </ligand>
</feature>
<feature type="binding site" evidence="13">
    <location>
        <position position="246"/>
    </location>
    <ligand>
        <name>K(+)</name>
        <dbReference type="ChEBI" id="CHEBI:29103"/>
    </ligand>
</feature>
<dbReference type="PRINTS" id="PR00990">
    <property type="entry name" value="RIBOKINASE"/>
</dbReference>
<sequence>MNRLVVLGSVNADHVLRVPHFPRPGETLTGHSYQVVPGGKGANQAVAAARLGAPVSFIARIGDDAIGQQMRQGFEQDGIDVSAVEFDETLPTGIAIIYVSDEGENSIGISAEANGALSPAMVKRHEAMIADAHTLLLQLEVPLESVFEAAKLARSHGTRVVLNPAPARLLPADLLALVDLITPNQTEAELLTGVKVSDEASAAQAAARFHQMGISDVMITLGSQGVYCSNARQQQLIPGFRVEAVDTTAAGDTFNGALLAAELAGADFNAAVRFAHGAAALSVTKFGAQSSIPSKVEVDAFLLAQTAQGH</sequence>
<keyword evidence="7 13" id="KW-0547">Nucleotide-binding</keyword>
<evidence type="ECO:0000313" key="16">
    <source>
        <dbReference type="Proteomes" id="UP001239426"/>
    </source>
</evidence>
<dbReference type="PANTHER" id="PTHR10584:SF166">
    <property type="entry name" value="RIBOKINASE"/>
    <property type="match status" value="1"/>
</dbReference>
<dbReference type="Pfam" id="PF00294">
    <property type="entry name" value="PfkB"/>
    <property type="match status" value="1"/>
</dbReference>
<comment type="activity regulation">
    <text evidence="13">Activated by a monovalent cation that binds near, but not in, the active site. The most likely occupant of the site in vivo is potassium. Ion binding induces a conformational change that may alter substrate affinity.</text>
</comment>
<evidence type="ECO:0000256" key="5">
    <source>
        <dbReference type="ARBA" id="ARBA00022679"/>
    </source>
</evidence>
<evidence type="ECO:0000256" key="6">
    <source>
        <dbReference type="ARBA" id="ARBA00022723"/>
    </source>
</evidence>
<feature type="binding site" evidence="13">
    <location>
        <position position="287"/>
    </location>
    <ligand>
        <name>K(+)</name>
        <dbReference type="ChEBI" id="CHEBI:29103"/>
    </ligand>
</feature>
<protein>
    <recommendedName>
        <fullName evidence="3 13">Ribokinase</fullName>
        <shortName evidence="13">RK</shortName>
        <ecNumber evidence="2 13">2.7.1.15</ecNumber>
    </recommendedName>
</protein>
<feature type="active site" description="Proton acceptor" evidence="13">
    <location>
        <position position="252"/>
    </location>
</feature>
<dbReference type="AlphaFoldDB" id="A0AAX3VUS9"/>
<keyword evidence="9 13" id="KW-0067">ATP-binding</keyword>
<feature type="binding site" evidence="13">
    <location>
        <begin position="39"/>
        <end position="43"/>
    </location>
    <ligand>
        <name>substrate</name>
    </ligand>
</feature>
<dbReference type="PROSITE" id="PS00584">
    <property type="entry name" value="PFKB_KINASES_2"/>
    <property type="match status" value="1"/>
</dbReference>
<feature type="binding site" evidence="13">
    <location>
        <position position="291"/>
    </location>
    <ligand>
        <name>K(+)</name>
        <dbReference type="ChEBI" id="CHEBI:29103"/>
    </ligand>
</feature>
<feature type="binding site" evidence="13">
    <location>
        <position position="140"/>
    </location>
    <ligand>
        <name>substrate</name>
    </ligand>
</feature>
<dbReference type="InterPro" id="IPR002173">
    <property type="entry name" value="Carboh/pur_kinase_PfkB_CS"/>
</dbReference>
<dbReference type="NCBIfam" id="NF008353">
    <property type="entry name" value="PRK11142.1"/>
    <property type="match status" value="1"/>
</dbReference>
<dbReference type="EMBL" id="CP124841">
    <property type="protein sequence ID" value="WHF37362.1"/>
    <property type="molecule type" value="Genomic_DNA"/>
</dbReference>
<comment type="similarity">
    <text evidence="1">Belongs to the carbohydrate kinase pfkB family.</text>
</comment>
<evidence type="ECO:0000256" key="13">
    <source>
        <dbReference type="HAMAP-Rule" id="MF_01987"/>
    </source>
</evidence>
<keyword evidence="6 13" id="KW-0479">Metal-binding</keyword>
<dbReference type="SUPFAM" id="SSF53613">
    <property type="entry name" value="Ribokinase-like"/>
    <property type="match status" value="1"/>
</dbReference>
<feature type="binding site" evidence="13">
    <location>
        <position position="248"/>
    </location>
    <ligand>
        <name>K(+)</name>
        <dbReference type="ChEBI" id="CHEBI:29103"/>
    </ligand>
</feature>
<name>A0AAX3VUS9_AERSA</name>
<evidence type="ECO:0000256" key="11">
    <source>
        <dbReference type="ARBA" id="ARBA00022958"/>
    </source>
</evidence>
<dbReference type="NCBIfam" id="TIGR02152">
    <property type="entry name" value="D_ribokin_bact"/>
    <property type="match status" value="1"/>
</dbReference>
<evidence type="ECO:0000256" key="1">
    <source>
        <dbReference type="ARBA" id="ARBA00005380"/>
    </source>
</evidence>
<feature type="binding site" evidence="13">
    <location>
        <position position="184"/>
    </location>
    <ligand>
        <name>ATP</name>
        <dbReference type="ChEBI" id="CHEBI:30616"/>
    </ligand>
</feature>
<evidence type="ECO:0000256" key="3">
    <source>
        <dbReference type="ARBA" id="ARBA00016943"/>
    </source>
</evidence>
<comment type="subcellular location">
    <subcellularLocation>
        <location evidence="13">Cytoplasm</location>
    </subcellularLocation>
</comment>
<evidence type="ECO:0000313" key="15">
    <source>
        <dbReference type="EMBL" id="WHF37362.1"/>
    </source>
</evidence>
<dbReference type="EC" id="2.7.1.15" evidence="2 13"/>
<comment type="subunit">
    <text evidence="13">Homodimer.</text>
</comment>
<comment type="pathway">
    <text evidence="13">Carbohydrate metabolism; D-ribose degradation; D-ribose 5-phosphate from beta-D-ribopyranose: step 2/2.</text>
</comment>